<dbReference type="PANTHER" id="PTHR32552:SF68">
    <property type="entry name" value="FERRICHROME OUTER MEMBRANE TRANSPORTER_PHAGE RECEPTOR"/>
    <property type="match status" value="1"/>
</dbReference>
<keyword evidence="5 12" id="KW-0812">Transmembrane</keyword>
<dbReference type="SUPFAM" id="SSF56935">
    <property type="entry name" value="Porins"/>
    <property type="match status" value="1"/>
</dbReference>
<dbReference type="InterPro" id="IPR012910">
    <property type="entry name" value="Plug_dom"/>
</dbReference>
<evidence type="ECO:0000256" key="1">
    <source>
        <dbReference type="ARBA" id="ARBA00004571"/>
    </source>
</evidence>
<feature type="domain" description="TonB-dependent receptor plug" evidence="15">
    <location>
        <begin position="143"/>
        <end position="237"/>
    </location>
</feature>
<dbReference type="InterPro" id="IPR013784">
    <property type="entry name" value="Carb-bd-like_fold"/>
</dbReference>
<dbReference type="InterPro" id="IPR037066">
    <property type="entry name" value="Plug_dom_sf"/>
</dbReference>
<dbReference type="Gene3D" id="2.60.40.1120">
    <property type="entry name" value="Carboxypeptidase-like, regulatory domain"/>
    <property type="match status" value="1"/>
</dbReference>
<keyword evidence="17" id="KW-1185">Reference proteome</keyword>
<dbReference type="SUPFAM" id="SSF49452">
    <property type="entry name" value="Starch-binding domain-like"/>
    <property type="match status" value="1"/>
</dbReference>
<evidence type="ECO:0000256" key="5">
    <source>
        <dbReference type="ARBA" id="ARBA00022692"/>
    </source>
</evidence>
<feature type="domain" description="TonB-dependent receptor-like beta-barrel" evidence="14">
    <location>
        <begin position="313"/>
        <end position="799"/>
    </location>
</feature>
<dbReference type="InterPro" id="IPR000531">
    <property type="entry name" value="Beta-barrel_TonB"/>
</dbReference>
<dbReference type="RefSeq" id="WP_092014594.1">
    <property type="nucleotide sequence ID" value="NZ_FOXH01000003.1"/>
</dbReference>
<keyword evidence="10 12" id="KW-0472">Membrane</keyword>
<organism evidence="16 17">
    <name type="scientific">Pseudarcicella hirudinis</name>
    <dbReference type="NCBI Taxonomy" id="1079859"/>
    <lineage>
        <taxon>Bacteria</taxon>
        <taxon>Pseudomonadati</taxon>
        <taxon>Bacteroidota</taxon>
        <taxon>Cytophagia</taxon>
        <taxon>Cytophagales</taxon>
        <taxon>Flectobacillaceae</taxon>
        <taxon>Pseudarcicella</taxon>
    </lineage>
</organism>
<comment type="similarity">
    <text evidence="12 13">Belongs to the TonB-dependent receptor family.</text>
</comment>
<evidence type="ECO:0000256" key="3">
    <source>
        <dbReference type="ARBA" id="ARBA00022452"/>
    </source>
</evidence>
<evidence type="ECO:0000256" key="12">
    <source>
        <dbReference type="PROSITE-ProRule" id="PRU01360"/>
    </source>
</evidence>
<dbReference type="GO" id="GO:0015344">
    <property type="term" value="F:siderophore uptake transmembrane transporter activity"/>
    <property type="evidence" value="ECO:0007669"/>
    <property type="project" value="TreeGrafter"/>
</dbReference>
<keyword evidence="7" id="KW-0408">Iron</keyword>
<evidence type="ECO:0000256" key="13">
    <source>
        <dbReference type="RuleBase" id="RU003357"/>
    </source>
</evidence>
<evidence type="ECO:0000259" key="15">
    <source>
        <dbReference type="Pfam" id="PF07715"/>
    </source>
</evidence>
<gene>
    <name evidence="16" type="ORF">SAMN04515674_103337</name>
</gene>
<dbReference type="PANTHER" id="PTHR32552">
    <property type="entry name" value="FERRICHROME IRON RECEPTOR-RELATED"/>
    <property type="match status" value="1"/>
</dbReference>
<dbReference type="Pfam" id="PF13715">
    <property type="entry name" value="CarbopepD_reg_2"/>
    <property type="match status" value="1"/>
</dbReference>
<evidence type="ECO:0000256" key="6">
    <source>
        <dbReference type="ARBA" id="ARBA00022729"/>
    </source>
</evidence>
<comment type="subcellular location">
    <subcellularLocation>
        <location evidence="1 12">Cell outer membrane</location>
        <topology evidence="1 12">Multi-pass membrane protein</topology>
    </subcellularLocation>
</comment>
<dbReference type="CDD" id="cd01347">
    <property type="entry name" value="ligand_gated_channel"/>
    <property type="match status" value="1"/>
</dbReference>
<evidence type="ECO:0000256" key="2">
    <source>
        <dbReference type="ARBA" id="ARBA00022448"/>
    </source>
</evidence>
<keyword evidence="2 12" id="KW-0813">Transport</keyword>
<dbReference type="AlphaFoldDB" id="A0A1I5QSJ1"/>
<dbReference type="Pfam" id="PF00593">
    <property type="entry name" value="TonB_dep_Rec_b-barrel"/>
    <property type="match status" value="1"/>
</dbReference>
<keyword evidence="11 12" id="KW-0998">Cell outer membrane</keyword>
<dbReference type="EMBL" id="FOXH01000003">
    <property type="protein sequence ID" value="SFP49037.1"/>
    <property type="molecule type" value="Genomic_DNA"/>
</dbReference>
<evidence type="ECO:0000256" key="7">
    <source>
        <dbReference type="ARBA" id="ARBA00023004"/>
    </source>
</evidence>
<dbReference type="STRING" id="1079859.SAMN04515674_103337"/>
<proteinExistence type="inferred from homology"/>
<evidence type="ECO:0000313" key="16">
    <source>
        <dbReference type="EMBL" id="SFP49037.1"/>
    </source>
</evidence>
<evidence type="ECO:0000259" key="14">
    <source>
        <dbReference type="Pfam" id="PF00593"/>
    </source>
</evidence>
<keyword evidence="9 13" id="KW-0798">TonB box</keyword>
<keyword evidence="8" id="KW-0406">Ion transport</keyword>
<keyword evidence="4" id="KW-0410">Iron transport</keyword>
<evidence type="ECO:0000256" key="10">
    <source>
        <dbReference type="ARBA" id="ARBA00023136"/>
    </source>
</evidence>
<protein>
    <submittedName>
        <fullName evidence="16">Iron complex outermembrane recepter protein</fullName>
    </submittedName>
</protein>
<evidence type="ECO:0000256" key="8">
    <source>
        <dbReference type="ARBA" id="ARBA00023065"/>
    </source>
</evidence>
<dbReference type="InterPro" id="IPR036942">
    <property type="entry name" value="Beta-barrel_TonB_sf"/>
</dbReference>
<dbReference type="Proteomes" id="UP000199306">
    <property type="component" value="Unassembled WGS sequence"/>
</dbReference>
<keyword evidence="6" id="KW-0732">Signal</keyword>
<accession>A0A1I5QSJ1</accession>
<evidence type="ECO:0000256" key="4">
    <source>
        <dbReference type="ARBA" id="ARBA00022496"/>
    </source>
</evidence>
<dbReference type="Gene3D" id="2.170.130.10">
    <property type="entry name" value="TonB-dependent receptor, plug domain"/>
    <property type="match status" value="1"/>
</dbReference>
<dbReference type="PROSITE" id="PS52016">
    <property type="entry name" value="TONB_DEPENDENT_REC_3"/>
    <property type="match status" value="1"/>
</dbReference>
<dbReference type="OrthoDB" id="9758472at2"/>
<dbReference type="Pfam" id="PF07715">
    <property type="entry name" value="Plug"/>
    <property type="match status" value="1"/>
</dbReference>
<evidence type="ECO:0000256" key="11">
    <source>
        <dbReference type="ARBA" id="ARBA00023237"/>
    </source>
</evidence>
<keyword evidence="3 12" id="KW-1134">Transmembrane beta strand</keyword>
<dbReference type="Gene3D" id="2.40.170.20">
    <property type="entry name" value="TonB-dependent receptor, beta-barrel domain"/>
    <property type="match status" value="1"/>
</dbReference>
<reference evidence="16 17" key="1">
    <citation type="submission" date="2016-10" db="EMBL/GenBank/DDBJ databases">
        <authorList>
            <person name="de Groot N.N."/>
        </authorList>
    </citation>
    <scope>NUCLEOTIDE SEQUENCE [LARGE SCALE GENOMIC DNA]</scope>
    <source>
        <strain evidence="17">E92,LMG 26720,CCM 7988</strain>
    </source>
</reference>
<name>A0A1I5QSJ1_9BACT</name>
<evidence type="ECO:0000256" key="9">
    <source>
        <dbReference type="ARBA" id="ARBA00023077"/>
    </source>
</evidence>
<evidence type="ECO:0000313" key="17">
    <source>
        <dbReference type="Proteomes" id="UP000199306"/>
    </source>
</evidence>
<dbReference type="GO" id="GO:0030246">
    <property type="term" value="F:carbohydrate binding"/>
    <property type="evidence" value="ECO:0007669"/>
    <property type="project" value="InterPro"/>
</dbReference>
<dbReference type="InterPro" id="IPR039426">
    <property type="entry name" value="TonB-dep_rcpt-like"/>
</dbReference>
<dbReference type="GO" id="GO:0009279">
    <property type="term" value="C:cell outer membrane"/>
    <property type="evidence" value="ECO:0007669"/>
    <property type="project" value="UniProtKB-SubCell"/>
</dbReference>
<sequence>MHNLSPRAFKLFTYILIFLFSSNVLLQAQSGKLQGQIKSSDGQPVPFVSIFLKELKKGGLTDESGKYSLENLKEGHYSVVAKGIGYSQEQQAVFIRENEVTTLDFMLKASSTQLQAVEVVGRKEQTYKNSNAFSGTKTETPLKYVPQAISYVTKEVIQDRMAFKNSDVVKNISGVNQYSYNNNDFVLRGFRASNTLINGLRVSSSGWNQSLLPYVERVEVIKGPASALFANTDPGGTINTVTKKPLDENRKSIQFASGSYNTYRITSDFTGPMNESKTLLYRLNLAYQNAESFRVLQGGQDVVVAPSFSFIPDDKTQVNFDFVFSTTHGRLDRGQPIFGATAGTLLNSTPISFAIGRKSDFINEINLFSTLSLQRKISDNISFNVSYMKFMYDEDLMEHRTANRYGTDADGKAIPTLMEMQTIRRMQRNYTSNLTAYFVSNFKTGDLKHKLLVGYDNILFQTPEGNSTYNASGFLNAAGTGVVLTKSGSPAAYDSKNKALYMIKDNMPVPNVPFFNLENPDYSITDNARYFNVSANLAPAKYYVNGFYLQEQLTWNKVNILAGFRFEQYNDMLNYTKKNEQTVTQTAFIPRLGIVYTPLEPVSFYGTYTQGYQPQTASTIGSPLIYGGPFDPLISNMVEGGAKMEFFKKRLAVNLAIYRIQQNNVLVNANDAGNPDLLRQIGQQQATGVEIDAYGQITPNFSLTANLSFNKAEITKSNNEAEIGTIFPNAPRAQGGFWTKYKFTGALNGLGVGLGSNFVTERNTQDTKNNLKLPGYVLADAALFYTVDKFRLSLNLNNVFDQTHWVGGFDYNRLYPGTPRNFLIGIGYTF</sequence>